<keyword evidence="1" id="KW-0472">Membrane</keyword>
<dbReference type="RefSeq" id="WP_087458894.1">
    <property type="nucleotide sequence ID" value="NZ_CP021434.1"/>
</dbReference>
<evidence type="ECO:0000313" key="3">
    <source>
        <dbReference type="Proteomes" id="UP000195437"/>
    </source>
</evidence>
<proteinExistence type="predicted"/>
<evidence type="ECO:0000313" key="2">
    <source>
        <dbReference type="EMBL" id="ARU63558.1"/>
    </source>
</evidence>
<accession>A0A1Y0ISG8</accession>
<reference evidence="3" key="1">
    <citation type="submission" date="2017-05" db="EMBL/GenBank/DDBJ databases">
        <authorList>
            <person name="Sung H."/>
        </authorList>
    </citation>
    <scope>NUCLEOTIDE SEQUENCE [LARGE SCALE GENOMIC DNA]</scope>
    <source>
        <strain evidence="3">AR23208</strain>
    </source>
</reference>
<gene>
    <name evidence="2" type="ORF">CBW65_23010</name>
</gene>
<dbReference type="InterPro" id="IPR002829">
    <property type="entry name" value="DUF116"/>
</dbReference>
<keyword evidence="3" id="KW-1185">Reference proteome</keyword>
<protein>
    <recommendedName>
        <fullName evidence="4">DUF116 domain-containing protein</fullName>
    </recommendedName>
</protein>
<keyword evidence="1" id="KW-0812">Transmembrane</keyword>
<dbReference type="EMBL" id="CP021434">
    <property type="protein sequence ID" value="ARU63558.1"/>
    <property type="molecule type" value="Genomic_DNA"/>
</dbReference>
<dbReference type="KEGG" id="tum:CBW65_23010"/>
<evidence type="ECO:0000256" key="1">
    <source>
        <dbReference type="SAM" id="Phobius"/>
    </source>
</evidence>
<name>A0A1Y0ISG8_9BACL</name>
<dbReference type="OrthoDB" id="9787348at2"/>
<feature type="transmembrane region" description="Helical" evidence="1">
    <location>
        <begin position="78"/>
        <end position="101"/>
    </location>
</feature>
<dbReference type="PANTHER" id="PTHR43801:SF1">
    <property type="entry name" value="POLYPRENYL SYNTHETASE"/>
    <property type="match status" value="1"/>
</dbReference>
<organism evidence="2 3">
    <name type="scientific">Tumebacillus avium</name>
    <dbReference type="NCBI Taxonomy" id="1903704"/>
    <lineage>
        <taxon>Bacteria</taxon>
        <taxon>Bacillati</taxon>
        <taxon>Bacillota</taxon>
        <taxon>Bacilli</taxon>
        <taxon>Bacillales</taxon>
        <taxon>Alicyclobacillaceae</taxon>
        <taxon>Tumebacillus</taxon>
    </lineage>
</organism>
<feature type="transmembrane region" description="Helical" evidence="1">
    <location>
        <begin position="44"/>
        <end position="66"/>
    </location>
</feature>
<dbReference type="Pfam" id="PF01976">
    <property type="entry name" value="DUF116"/>
    <property type="match status" value="1"/>
</dbReference>
<dbReference type="Proteomes" id="UP000195437">
    <property type="component" value="Chromosome"/>
</dbReference>
<keyword evidence="1" id="KW-1133">Transmembrane helix</keyword>
<dbReference type="PANTHER" id="PTHR43801">
    <property type="entry name" value="NUCLEOTIDE-BINDING PROTEIN-RELATED"/>
    <property type="match status" value="1"/>
</dbReference>
<sequence>MANVETTSAEAEETKIAPRKLGDTWDGWAGQVEENNGDLETTPWVFLSFTAIALSFLNVAAWLGLYLVQPRLMELPEWVMRTVVMGAAGVLGAVDLVFLLIGATVLTGWNFVPFFKGRHVALSSIIPWTVKISSVFGISKDRMSNSILQVGNRLTTVNQANIQRDELLILLPRCLDPGTREDIKKVTAKYDVDFHICAGGQMARQLLAEKHPKGVIAVACERDLMAGVQDVGAAIPVIAIANKRPEGPCRNTNINMTEMENAIRMYLGKEPIKEEDRELVNS</sequence>
<evidence type="ECO:0008006" key="4">
    <source>
        <dbReference type="Google" id="ProtNLM"/>
    </source>
</evidence>
<dbReference type="AlphaFoldDB" id="A0A1Y0ISG8"/>